<proteinExistence type="predicted"/>
<evidence type="ECO:0000313" key="4">
    <source>
        <dbReference type="Proteomes" id="UP000266673"/>
    </source>
</evidence>
<sequence>MSHNSLSENNRQKKIKIELQNDTIQPSAQNNEKYLSLNFVPNNEQPVCDINRSELLRFSFLLKGAFGEVYKVEWKGQLVAAKVVSRMKRQELKDFKRELEALRKSKNCEEHIIQFFGLSEGFKTGEYILIMQYADSGTLKDYLTENKSILKLDDKISLCKDIIKGLKFLHENNIIHRDLHSKNVLIHQKRALPADFGLSKSLLESKGSSEVRGITVYLDPRLLDGKCPPEESIDIYSFGVLMWEIYSCRPPFGGRNGHDLIFGLREGLRENRQVGMPLDYVNLYEECWIPDP</sequence>
<dbReference type="PRINTS" id="PR00109">
    <property type="entry name" value="TYRKINASE"/>
</dbReference>
<evidence type="ECO:0000259" key="2">
    <source>
        <dbReference type="PROSITE" id="PS50011"/>
    </source>
</evidence>
<evidence type="ECO:0000313" key="3">
    <source>
        <dbReference type="EMBL" id="RIB14515.1"/>
    </source>
</evidence>
<evidence type="ECO:0000256" key="1">
    <source>
        <dbReference type="SAM" id="Coils"/>
    </source>
</evidence>
<dbReference type="PIRSF" id="PIRSF000654">
    <property type="entry name" value="Integrin-linked_kinase"/>
    <property type="match status" value="1"/>
</dbReference>
<dbReference type="OrthoDB" id="10261027at2759"/>
<dbReference type="InterPro" id="IPR051681">
    <property type="entry name" value="Ser/Thr_Kinases-Pseudokinases"/>
</dbReference>
<accession>A0A397UWM0</accession>
<dbReference type="AlphaFoldDB" id="A0A397UWM0"/>
<feature type="domain" description="Protein kinase" evidence="2">
    <location>
        <begin position="55"/>
        <end position="292"/>
    </location>
</feature>
<dbReference type="EMBL" id="QKWP01000825">
    <property type="protein sequence ID" value="RIB14515.1"/>
    <property type="molecule type" value="Genomic_DNA"/>
</dbReference>
<organism evidence="3 4">
    <name type="scientific">Gigaspora rosea</name>
    <dbReference type="NCBI Taxonomy" id="44941"/>
    <lineage>
        <taxon>Eukaryota</taxon>
        <taxon>Fungi</taxon>
        <taxon>Fungi incertae sedis</taxon>
        <taxon>Mucoromycota</taxon>
        <taxon>Glomeromycotina</taxon>
        <taxon>Glomeromycetes</taxon>
        <taxon>Diversisporales</taxon>
        <taxon>Gigasporaceae</taxon>
        <taxon>Gigaspora</taxon>
    </lineage>
</organism>
<dbReference type="GO" id="GO:0005524">
    <property type="term" value="F:ATP binding"/>
    <property type="evidence" value="ECO:0007669"/>
    <property type="project" value="InterPro"/>
</dbReference>
<dbReference type="SUPFAM" id="SSF56112">
    <property type="entry name" value="Protein kinase-like (PK-like)"/>
    <property type="match status" value="1"/>
</dbReference>
<protein>
    <submittedName>
        <fullName evidence="3">Kinase-like domain-containing protein</fullName>
    </submittedName>
</protein>
<dbReference type="PROSITE" id="PS50011">
    <property type="entry name" value="PROTEIN_KINASE_DOM"/>
    <property type="match status" value="1"/>
</dbReference>
<dbReference type="InterPro" id="IPR011009">
    <property type="entry name" value="Kinase-like_dom_sf"/>
</dbReference>
<feature type="coiled-coil region" evidence="1">
    <location>
        <begin position="85"/>
        <end position="112"/>
    </location>
</feature>
<keyword evidence="3" id="KW-0418">Kinase</keyword>
<dbReference type="GO" id="GO:0004674">
    <property type="term" value="F:protein serine/threonine kinase activity"/>
    <property type="evidence" value="ECO:0007669"/>
    <property type="project" value="TreeGrafter"/>
</dbReference>
<comment type="caution">
    <text evidence="3">The sequence shown here is derived from an EMBL/GenBank/DDBJ whole genome shotgun (WGS) entry which is preliminary data.</text>
</comment>
<keyword evidence="3" id="KW-0808">Transferase</keyword>
<dbReference type="PANTHER" id="PTHR44329">
    <property type="entry name" value="SERINE/THREONINE-PROTEIN KINASE TNNI3K-RELATED"/>
    <property type="match status" value="1"/>
</dbReference>
<keyword evidence="4" id="KW-1185">Reference proteome</keyword>
<dbReference type="Gene3D" id="1.10.510.10">
    <property type="entry name" value="Transferase(Phosphotransferase) domain 1"/>
    <property type="match status" value="1"/>
</dbReference>
<gene>
    <name evidence="3" type="ORF">C2G38_2144010</name>
</gene>
<reference evidence="3 4" key="1">
    <citation type="submission" date="2018-06" db="EMBL/GenBank/DDBJ databases">
        <title>Comparative genomics reveals the genomic features of Rhizophagus irregularis, R. cerebriforme, R. diaphanum and Gigaspora rosea, and their symbiotic lifestyle signature.</title>
        <authorList>
            <person name="Morin E."/>
            <person name="San Clemente H."/>
            <person name="Chen E.C.H."/>
            <person name="De La Providencia I."/>
            <person name="Hainaut M."/>
            <person name="Kuo A."/>
            <person name="Kohler A."/>
            <person name="Murat C."/>
            <person name="Tang N."/>
            <person name="Roy S."/>
            <person name="Loubradou J."/>
            <person name="Henrissat B."/>
            <person name="Grigoriev I.V."/>
            <person name="Corradi N."/>
            <person name="Roux C."/>
            <person name="Martin F.M."/>
        </authorList>
    </citation>
    <scope>NUCLEOTIDE SEQUENCE [LARGE SCALE GENOMIC DNA]</scope>
    <source>
        <strain evidence="3 4">DAOM 194757</strain>
    </source>
</reference>
<dbReference type="InterPro" id="IPR001245">
    <property type="entry name" value="Ser-Thr/Tyr_kinase_cat_dom"/>
</dbReference>
<dbReference type="Proteomes" id="UP000266673">
    <property type="component" value="Unassembled WGS sequence"/>
</dbReference>
<dbReference type="InterPro" id="IPR000719">
    <property type="entry name" value="Prot_kinase_dom"/>
</dbReference>
<dbReference type="Pfam" id="PF07714">
    <property type="entry name" value="PK_Tyr_Ser-Thr"/>
    <property type="match status" value="1"/>
</dbReference>
<keyword evidence="1" id="KW-0175">Coiled coil</keyword>
<name>A0A397UWM0_9GLOM</name>